<evidence type="ECO:0000256" key="2">
    <source>
        <dbReference type="RuleBase" id="RU003793"/>
    </source>
</evidence>
<dbReference type="RefSeq" id="WP_201079954.1">
    <property type="nucleotide sequence ID" value="NZ_CP067420.1"/>
</dbReference>
<feature type="transmembrane region" description="Helical" evidence="3">
    <location>
        <begin position="107"/>
        <end position="125"/>
    </location>
</feature>
<dbReference type="InterPro" id="IPR050882">
    <property type="entry name" value="Prepilin_peptidase/N-MTase"/>
</dbReference>
<comment type="similarity">
    <text evidence="1 2">Belongs to the peptidase A24 family.</text>
</comment>
<evidence type="ECO:0000313" key="6">
    <source>
        <dbReference type="Proteomes" id="UP000595197"/>
    </source>
</evidence>
<evidence type="ECO:0000256" key="1">
    <source>
        <dbReference type="ARBA" id="ARBA00005801"/>
    </source>
</evidence>
<feature type="transmembrane region" description="Helical" evidence="3">
    <location>
        <begin position="131"/>
        <end position="148"/>
    </location>
</feature>
<protein>
    <submittedName>
        <fullName evidence="5">Prepilin peptidase</fullName>
    </submittedName>
</protein>
<proteinExistence type="inferred from homology"/>
<keyword evidence="3" id="KW-1133">Transmembrane helix</keyword>
<keyword evidence="3" id="KW-0472">Membrane</keyword>
<dbReference type="EMBL" id="CP067420">
    <property type="protein sequence ID" value="QQP91732.1"/>
    <property type="molecule type" value="Genomic_DNA"/>
</dbReference>
<dbReference type="PANTHER" id="PTHR30487:SF0">
    <property type="entry name" value="PREPILIN LEADER PEPTIDASE_N-METHYLTRANSFERASE-RELATED"/>
    <property type="match status" value="1"/>
</dbReference>
<keyword evidence="6" id="KW-1185">Reference proteome</keyword>
<reference evidence="5" key="1">
    <citation type="submission" date="2021-02" db="EMBL/GenBank/DDBJ databases">
        <title>Skermanella TT6 skin isolate.</title>
        <authorList>
            <person name="Lee K."/>
            <person name="Ganzorig M."/>
        </authorList>
    </citation>
    <scope>NUCLEOTIDE SEQUENCE</scope>
    <source>
        <strain evidence="5">TT6</strain>
    </source>
</reference>
<evidence type="ECO:0000313" key="5">
    <source>
        <dbReference type="EMBL" id="QQP91732.1"/>
    </source>
</evidence>
<feature type="transmembrane region" description="Helical" evidence="3">
    <location>
        <begin position="70"/>
        <end position="95"/>
    </location>
</feature>
<sequence length="233" mass="23920">MSTETDRNKQVDGLELLLIASAPLCGAIVGVLVDRYPAPPGGDDACLEGAEGQPATLRSLHPSIEAACTLAAILAAVLLPMPLSVFAAILGWALLGLALIDLRYLEVPDAVSLPLIPAGLAVTWWVEPQAVPAHAAAAAIGAGVIRLLGAAYRRIRGHEGIGGGDVRLFAVAGAWVGLAALPGVLFLSGVFGLFAAALLVRGGWVEPDGRIPFVPALSAALWVVFLVPELVQP</sequence>
<name>A0ABX7BBG1_9PROT</name>
<dbReference type="PANTHER" id="PTHR30487">
    <property type="entry name" value="TYPE 4 PREPILIN-LIKE PROTEINS LEADER PEPTIDE-PROCESSING ENZYME"/>
    <property type="match status" value="1"/>
</dbReference>
<dbReference type="PRINTS" id="PR00864">
    <property type="entry name" value="PREPILNPTASE"/>
</dbReference>
<feature type="domain" description="Prepilin type IV endopeptidase peptidase" evidence="4">
    <location>
        <begin position="89"/>
        <end position="195"/>
    </location>
</feature>
<dbReference type="Pfam" id="PF01478">
    <property type="entry name" value="Peptidase_A24"/>
    <property type="match status" value="1"/>
</dbReference>
<dbReference type="Proteomes" id="UP000595197">
    <property type="component" value="Chromosome"/>
</dbReference>
<evidence type="ECO:0000256" key="3">
    <source>
        <dbReference type="SAM" id="Phobius"/>
    </source>
</evidence>
<feature type="transmembrane region" description="Helical" evidence="3">
    <location>
        <begin position="211"/>
        <end position="231"/>
    </location>
</feature>
<dbReference type="InterPro" id="IPR014032">
    <property type="entry name" value="Peptidase_A24A_bac"/>
</dbReference>
<dbReference type="Gene3D" id="1.20.120.1220">
    <property type="match status" value="1"/>
</dbReference>
<gene>
    <name evidence="5" type="ORF">IGS68_11230</name>
</gene>
<feature type="transmembrane region" description="Helical" evidence="3">
    <location>
        <begin position="168"/>
        <end position="199"/>
    </location>
</feature>
<dbReference type="InterPro" id="IPR000045">
    <property type="entry name" value="Prepilin_IV_endopep_pep"/>
</dbReference>
<keyword evidence="3" id="KW-0812">Transmembrane</keyword>
<organism evidence="5 6">
    <name type="scientific">Skermanella cutis</name>
    <dbReference type="NCBI Taxonomy" id="2775420"/>
    <lineage>
        <taxon>Bacteria</taxon>
        <taxon>Pseudomonadati</taxon>
        <taxon>Pseudomonadota</taxon>
        <taxon>Alphaproteobacteria</taxon>
        <taxon>Rhodospirillales</taxon>
        <taxon>Azospirillaceae</taxon>
        <taxon>Skermanella</taxon>
    </lineage>
</organism>
<feature type="transmembrane region" description="Helical" evidence="3">
    <location>
        <begin position="12"/>
        <end position="33"/>
    </location>
</feature>
<evidence type="ECO:0000259" key="4">
    <source>
        <dbReference type="Pfam" id="PF01478"/>
    </source>
</evidence>
<accession>A0ABX7BBG1</accession>